<dbReference type="OrthoDB" id="2319609at2"/>
<keyword evidence="1" id="KW-0732">Signal</keyword>
<comment type="caution">
    <text evidence="3">The sequence shown here is derived from an EMBL/GenBank/DDBJ whole genome shotgun (WGS) entry which is preliminary data.</text>
</comment>
<evidence type="ECO:0000313" key="3">
    <source>
        <dbReference type="EMBL" id="KRK78551.1"/>
    </source>
</evidence>
<feature type="domain" description="S-layer protein C-terminal" evidence="2">
    <location>
        <begin position="130"/>
        <end position="171"/>
    </location>
</feature>
<gene>
    <name evidence="3" type="ORF">FD03_GL002326</name>
</gene>
<dbReference type="PATRIC" id="fig|1423775.4.peg.2365"/>
<dbReference type="EMBL" id="AZDZ01000022">
    <property type="protein sequence ID" value="KRK78551.1"/>
    <property type="molecule type" value="Genomic_DNA"/>
</dbReference>
<sequence length="420" mass="44512">MNRKRVALASSLAILMAPAVLGSIPTSTVSVHAAESGLTGTIRRGGNTLYDGNGNPILDSSLSNFTSWKLGSSFNKDGVIYYQVGNNEYAAADGMDIVGPDNKVQNNVATDSRLTLDNPVATIQQGGGTVYDINGNATGRTLSVGSAWKVLNPNVVIGGKSYYQVSGSEYIVSTGSSLIDASTSNNSNSSVSTQNKTVETLGYNSKVVDINGNDTGVTLPAGSSWQLGKLVSIQGNNYYKVATNEYVLAVAFKTTSDNSNNNSNVEVAKVDTTVTIGANETAIVNDSGVATGNHLSVGTSWKVDQIKVIGGFRYYRVANNQWVKRTYVPADNSVTITLIGNQKVYDTSTNSMTRSLPNGSSWKVSKVFGNSKNIYWGRVSSNEWVKISGENAEQGVSMSYGDSDSVPSIAIKEPSFALNF</sequence>
<feature type="chain" id="PRO_5038747902" evidence="1">
    <location>
        <begin position="23"/>
        <end position="420"/>
    </location>
</feature>
<evidence type="ECO:0000259" key="2">
    <source>
        <dbReference type="Pfam" id="PF03217"/>
    </source>
</evidence>
<feature type="signal peptide" evidence="1">
    <location>
        <begin position="1"/>
        <end position="22"/>
    </location>
</feature>
<dbReference type="RefSeq" id="WP_025023869.1">
    <property type="nucleotide sequence ID" value="NZ_AZDZ01000022.1"/>
</dbReference>
<dbReference type="InterPro" id="IPR024968">
    <property type="entry name" value="SlpA_C_lactobacillus"/>
</dbReference>
<organism evidence="3 4">
    <name type="scientific">Companilactobacillus nodensis DSM 19682 = JCM 14932 = NBRC 107160</name>
    <dbReference type="NCBI Taxonomy" id="1423775"/>
    <lineage>
        <taxon>Bacteria</taxon>
        <taxon>Bacillati</taxon>
        <taxon>Bacillota</taxon>
        <taxon>Bacilli</taxon>
        <taxon>Lactobacillales</taxon>
        <taxon>Lactobacillaceae</taxon>
        <taxon>Companilactobacillus</taxon>
    </lineage>
</organism>
<keyword evidence="4" id="KW-1185">Reference proteome</keyword>
<dbReference type="STRING" id="1423775.FD03_GL002326"/>
<reference evidence="3 4" key="1">
    <citation type="journal article" date="2015" name="Genome Announc.">
        <title>Expanding the biotechnology potential of lactobacilli through comparative genomics of 213 strains and associated genera.</title>
        <authorList>
            <person name="Sun Z."/>
            <person name="Harris H.M."/>
            <person name="McCann A."/>
            <person name="Guo C."/>
            <person name="Argimon S."/>
            <person name="Zhang W."/>
            <person name="Yang X."/>
            <person name="Jeffery I.B."/>
            <person name="Cooney J.C."/>
            <person name="Kagawa T.F."/>
            <person name="Liu W."/>
            <person name="Song Y."/>
            <person name="Salvetti E."/>
            <person name="Wrobel A."/>
            <person name="Rasinkangas P."/>
            <person name="Parkhill J."/>
            <person name="Rea M.C."/>
            <person name="O'Sullivan O."/>
            <person name="Ritari J."/>
            <person name="Douillard F.P."/>
            <person name="Paul Ross R."/>
            <person name="Yang R."/>
            <person name="Briner A.E."/>
            <person name="Felis G.E."/>
            <person name="de Vos W.M."/>
            <person name="Barrangou R."/>
            <person name="Klaenhammer T.R."/>
            <person name="Caufield P.W."/>
            <person name="Cui Y."/>
            <person name="Zhang H."/>
            <person name="O'Toole P.W."/>
        </authorList>
    </citation>
    <scope>NUCLEOTIDE SEQUENCE [LARGE SCALE GENOMIC DNA]</scope>
    <source>
        <strain evidence="3 4">DSM 19682</strain>
    </source>
</reference>
<protein>
    <submittedName>
        <fullName evidence="3">Teichoic acid-binding N-acetylmuramoyl L-alalanine amidase</fullName>
    </submittedName>
</protein>
<dbReference type="eggNOG" id="ENOG5031M2X">
    <property type="taxonomic scope" value="Bacteria"/>
</dbReference>
<evidence type="ECO:0000256" key="1">
    <source>
        <dbReference type="SAM" id="SignalP"/>
    </source>
</evidence>
<feature type="domain" description="S-layer protein C-terminal" evidence="2">
    <location>
        <begin position="192"/>
        <end position="249"/>
    </location>
</feature>
<feature type="domain" description="S-layer protein C-terminal" evidence="2">
    <location>
        <begin position="270"/>
        <end position="324"/>
    </location>
</feature>
<name>A0A0R1KHR0_9LACO</name>
<dbReference type="Pfam" id="PF03217">
    <property type="entry name" value="SlpA"/>
    <property type="match status" value="3"/>
</dbReference>
<dbReference type="Proteomes" id="UP000051248">
    <property type="component" value="Unassembled WGS sequence"/>
</dbReference>
<dbReference type="AlphaFoldDB" id="A0A0R1KHR0"/>
<evidence type="ECO:0000313" key="4">
    <source>
        <dbReference type="Proteomes" id="UP000051248"/>
    </source>
</evidence>
<accession>A0A0R1KHR0</accession>
<proteinExistence type="predicted"/>